<keyword evidence="6" id="KW-1015">Disulfide bond</keyword>
<feature type="transmembrane region" description="Helical" evidence="8">
    <location>
        <begin position="787"/>
        <end position="812"/>
    </location>
</feature>
<dbReference type="Pfam" id="PF02494">
    <property type="entry name" value="HYR"/>
    <property type="match status" value="1"/>
</dbReference>
<accession>A0A9Q1HH58</accession>
<evidence type="ECO:0000259" key="10">
    <source>
        <dbReference type="PROSITE" id="PS50261"/>
    </source>
</evidence>
<evidence type="ECO:0000256" key="3">
    <source>
        <dbReference type="ARBA" id="ARBA00022737"/>
    </source>
</evidence>
<dbReference type="EMBL" id="JAIZAY010000001">
    <property type="protein sequence ID" value="KAJ8049737.1"/>
    <property type="molecule type" value="Genomic_DNA"/>
</dbReference>
<dbReference type="GO" id="GO:0004930">
    <property type="term" value="F:G protein-coupled receptor activity"/>
    <property type="evidence" value="ECO:0007669"/>
    <property type="project" value="InterPro"/>
</dbReference>
<gene>
    <name evidence="12" type="ORF">HOLleu_02616</name>
</gene>
<evidence type="ECO:0000256" key="4">
    <source>
        <dbReference type="ARBA" id="ARBA00022989"/>
    </source>
</evidence>
<dbReference type="PROSITE" id="PS50261">
    <property type="entry name" value="G_PROTEIN_RECEP_F2_4"/>
    <property type="match status" value="1"/>
</dbReference>
<evidence type="ECO:0000256" key="8">
    <source>
        <dbReference type="SAM" id="Phobius"/>
    </source>
</evidence>
<keyword evidence="12" id="KW-0675">Receptor</keyword>
<feature type="compositionally biased region" description="Low complexity" evidence="7">
    <location>
        <begin position="902"/>
        <end position="911"/>
    </location>
</feature>
<evidence type="ECO:0000256" key="6">
    <source>
        <dbReference type="ARBA" id="ARBA00023157"/>
    </source>
</evidence>
<feature type="transmembrane region" description="Helical" evidence="8">
    <location>
        <begin position="858"/>
        <end position="880"/>
    </location>
</feature>
<evidence type="ECO:0000256" key="7">
    <source>
        <dbReference type="SAM" id="MobiDB-lite"/>
    </source>
</evidence>
<sequence>MEIKLFVYLKAFLIVTTISKEGSSLIQTSNDQYPITFLDCAGSSLLVKLGQSQEELTVYSSTPEVRLKVPRNILEEINLVDNGDHVEYLRRKQYVIRNEPLYGEVLRQSQLKQFLQIYKLEDSSFPVTCGGCVYHALALDGSSEDTCPSDNIEVTVPEECVRTVFNIDWIEPHEYVNERDEYEKRTDVIREGPAPGDGFTPGIHQVTYLRDSDAGDSTICNFTVRVKASCPYDENVRTIIGPMTFNTTLVGDSTKSINRTCPSFRGSNALLSAALPRASAECIYHPQRGPIWKEPADLTDCLKGKSLEERFEIIQGLLDDVKRRTDVPLSEIVEIGLAVDALSRLNVDAEDEELLTEITSILLQELIELNLASEEITNIVLSVVDNFFDRERDDDSIVDNGSSLNSIVSSLEAQARNQIRSGSNYTGVEENVALLNVVVGEADNNLVSLSFGNFKANSAASDENVLGNLQEQNLRVVAGRIDEPTNDILTSVSLPENIRTFVAGEELMVSFLLYRDGSLFPTSGVVDGDVEADIKQVVGSQVVAATVYNATDISPVFNEDDQLITTFTPIDVADEDEELLPDRICVFWDFSNGGFWSTEGCTLGNSTSSRIQCQCNHATSFAVLVNVKEQAQIYTWISQLGCAVSVFALLVTILSILSIKNLRQRTSHQVHVSLMIALLGLYMVFLFGADQTQDEGACIGVTAAMHYFLLSSFAWMFMEGILLYKSIVSTKVSGKLPRFIWYASFIAWVLPILPTVTPFILIRVVPDLEMKDFYELNTYCFLKPDSLMMYIGLLGIMASILAFNLVVFILILNRLCCRKEITGKADKRKFTFTFVSIVTVFGLTWSVGFFAIRDASFVVSIVFSLLNAFQGFFLFLIFGVREREVRKFWSSPVLAVTGKGRGSSTGTTGSTKKSRNRRSEGSSEGGRDNPTLEADTSTR</sequence>
<feature type="domain" description="G-protein coupled receptors family 2 profile 2" evidence="10">
    <location>
        <begin position="634"/>
        <end position="882"/>
    </location>
</feature>
<feature type="transmembrane region" description="Helical" evidence="8">
    <location>
        <begin position="832"/>
        <end position="852"/>
    </location>
</feature>
<feature type="compositionally biased region" description="Basic and acidic residues" evidence="7">
    <location>
        <begin position="917"/>
        <end position="927"/>
    </location>
</feature>
<protein>
    <submittedName>
        <fullName evidence="12">Adhesion G-protein coupled receptor G4</fullName>
    </submittedName>
</protein>
<dbReference type="InterPro" id="IPR046338">
    <property type="entry name" value="GAIN_dom_sf"/>
</dbReference>
<dbReference type="InterPro" id="IPR003410">
    <property type="entry name" value="HYR_dom"/>
</dbReference>
<keyword evidence="3" id="KW-0677">Repeat</keyword>
<keyword evidence="13" id="KW-1185">Reference proteome</keyword>
<feature type="domain" description="GAIN-B" evidence="9">
    <location>
        <begin position="455"/>
        <end position="631"/>
    </location>
</feature>
<evidence type="ECO:0000259" key="11">
    <source>
        <dbReference type="PROSITE" id="PS50825"/>
    </source>
</evidence>
<keyword evidence="2 8" id="KW-0812">Transmembrane</keyword>
<comment type="caution">
    <text evidence="12">The sequence shown here is derived from an EMBL/GenBank/DDBJ whole genome shotgun (WGS) entry which is preliminary data.</text>
</comment>
<evidence type="ECO:0000313" key="12">
    <source>
        <dbReference type="EMBL" id="KAJ8049737.1"/>
    </source>
</evidence>
<dbReference type="PROSITE" id="PS50221">
    <property type="entry name" value="GAIN_B"/>
    <property type="match status" value="1"/>
</dbReference>
<organism evidence="12 13">
    <name type="scientific">Holothuria leucospilota</name>
    <name type="common">Black long sea cucumber</name>
    <name type="synonym">Mertensiothuria leucospilota</name>
    <dbReference type="NCBI Taxonomy" id="206669"/>
    <lineage>
        <taxon>Eukaryota</taxon>
        <taxon>Metazoa</taxon>
        <taxon>Echinodermata</taxon>
        <taxon>Eleutherozoa</taxon>
        <taxon>Echinozoa</taxon>
        <taxon>Holothuroidea</taxon>
        <taxon>Aspidochirotacea</taxon>
        <taxon>Aspidochirotida</taxon>
        <taxon>Holothuriidae</taxon>
        <taxon>Holothuria</taxon>
    </lineage>
</organism>
<dbReference type="PANTHER" id="PTHR47767">
    <property type="entry name" value="ADHESION G PROTEIN-COUPLED RECEPTOR G7"/>
    <property type="match status" value="1"/>
</dbReference>
<reference evidence="12" key="1">
    <citation type="submission" date="2021-10" db="EMBL/GenBank/DDBJ databases">
        <title>Tropical sea cucumber genome reveals ecological adaptation and Cuvierian tubules defense mechanism.</title>
        <authorList>
            <person name="Chen T."/>
        </authorList>
    </citation>
    <scope>NUCLEOTIDE SEQUENCE</scope>
    <source>
        <strain evidence="12">Nanhai2018</strain>
        <tissue evidence="12">Muscle</tissue>
    </source>
</reference>
<evidence type="ECO:0000256" key="1">
    <source>
        <dbReference type="ARBA" id="ARBA00004141"/>
    </source>
</evidence>
<evidence type="ECO:0000313" key="13">
    <source>
        <dbReference type="Proteomes" id="UP001152320"/>
    </source>
</evidence>
<dbReference type="SUPFAM" id="SSF81321">
    <property type="entry name" value="Family A G protein-coupled receptor-like"/>
    <property type="match status" value="1"/>
</dbReference>
<dbReference type="InterPro" id="IPR017981">
    <property type="entry name" value="GPCR_2-like_7TM"/>
</dbReference>
<dbReference type="Gene3D" id="2.60.220.50">
    <property type="match status" value="1"/>
</dbReference>
<dbReference type="Pfam" id="PF01825">
    <property type="entry name" value="GPS"/>
    <property type="match status" value="1"/>
</dbReference>
<keyword evidence="4 8" id="KW-1133">Transmembrane helix</keyword>
<dbReference type="PRINTS" id="PR00249">
    <property type="entry name" value="GPCRSECRETIN"/>
</dbReference>
<proteinExistence type="predicted"/>
<evidence type="ECO:0000256" key="2">
    <source>
        <dbReference type="ARBA" id="ARBA00022692"/>
    </source>
</evidence>
<dbReference type="InterPro" id="IPR000832">
    <property type="entry name" value="GPCR_2_secretin-like"/>
</dbReference>
<dbReference type="InterPro" id="IPR057244">
    <property type="entry name" value="GAIN_B"/>
</dbReference>
<dbReference type="AlphaFoldDB" id="A0A9Q1HH58"/>
<feature type="transmembrane region" description="Helical" evidence="8">
    <location>
        <begin position="669"/>
        <end position="687"/>
    </location>
</feature>
<dbReference type="CDD" id="cd15040">
    <property type="entry name" value="7tmB2_Adhesion"/>
    <property type="match status" value="1"/>
</dbReference>
<comment type="subcellular location">
    <subcellularLocation>
        <location evidence="1">Membrane</location>
        <topology evidence="1">Multi-pass membrane protein</topology>
    </subcellularLocation>
</comment>
<dbReference type="GO" id="GO:0016020">
    <property type="term" value="C:membrane"/>
    <property type="evidence" value="ECO:0007669"/>
    <property type="project" value="UniProtKB-SubCell"/>
</dbReference>
<dbReference type="InterPro" id="IPR053066">
    <property type="entry name" value="ADGR_G7"/>
</dbReference>
<feature type="domain" description="HYR" evidence="11">
    <location>
        <begin position="137"/>
        <end position="228"/>
    </location>
</feature>
<feature type="transmembrane region" description="Helical" evidence="8">
    <location>
        <begin position="633"/>
        <end position="657"/>
    </location>
</feature>
<evidence type="ECO:0000259" key="9">
    <source>
        <dbReference type="PROSITE" id="PS50221"/>
    </source>
</evidence>
<dbReference type="Gene3D" id="1.20.1070.10">
    <property type="entry name" value="Rhodopsin 7-helix transmembrane proteins"/>
    <property type="match status" value="1"/>
</dbReference>
<dbReference type="GO" id="GO:0007166">
    <property type="term" value="P:cell surface receptor signaling pathway"/>
    <property type="evidence" value="ECO:0007669"/>
    <property type="project" value="InterPro"/>
</dbReference>
<dbReference type="InterPro" id="IPR000203">
    <property type="entry name" value="GPS"/>
</dbReference>
<dbReference type="OrthoDB" id="10037534at2759"/>
<feature type="transmembrane region" description="Helical" evidence="8">
    <location>
        <begin position="739"/>
        <end position="762"/>
    </location>
</feature>
<keyword evidence="5 8" id="KW-0472">Membrane</keyword>
<name>A0A9Q1HH58_HOLLE</name>
<evidence type="ECO:0000256" key="5">
    <source>
        <dbReference type="ARBA" id="ARBA00023136"/>
    </source>
</evidence>
<dbReference type="Pfam" id="PF00002">
    <property type="entry name" value="7tm_2"/>
    <property type="match status" value="1"/>
</dbReference>
<feature type="region of interest" description="Disordered" evidence="7">
    <location>
        <begin position="899"/>
        <end position="939"/>
    </location>
</feature>
<feature type="transmembrane region" description="Helical" evidence="8">
    <location>
        <begin position="699"/>
        <end position="718"/>
    </location>
</feature>
<dbReference type="Proteomes" id="UP001152320">
    <property type="component" value="Chromosome 1"/>
</dbReference>
<dbReference type="PROSITE" id="PS50825">
    <property type="entry name" value="HYR"/>
    <property type="match status" value="1"/>
</dbReference>
<dbReference type="SMART" id="SM00303">
    <property type="entry name" value="GPS"/>
    <property type="match status" value="1"/>
</dbReference>